<protein>
    <submittedName>
        <fullName evidence="1">Uncharacterized protein</fullName>
    </submittedName>
</protein>
<accession>A0A7J6KTV4</accession>
<proteinExistence type="predicted"/>
<keyword evidence="2" id="KW-1185">Reference proteome</keyword>
<reference evidence="1 2" key="1">
    <citation type="submission" date="2020-04" db="EMBL/GenBank/DDBJ databases">
        <title>Perkinsus chesapeaki whole genome sequence.</title>
        <authorList>
            <person name="Bogema D.R."/>
        </authorList>
    </citation>
    <scope>NUCLEOTIDE SEQUENCE [LARGE SCALE GENOMIC DNA]</scope>
    <source>
        <strain evidence="1">ATCC PRA-425</strain>
    </source>
</reference>
<comment type="caution">
    <text evidence="1">The sequence shown here is derived from an EMBL/GenBank/DDBJ whole genome shotgun (WGS) entry which is preliminary data.</text>
</comment>
<evidence type="ECO:0000313" key="2">
    <source>
        <dbReference type="Proteomes" id="UP000591131"/>
    </source>
</evidence>
<gene>
    <name evidence="1" type="ORF">FOL47_001131</name>
</gene>
<evidence type="ECO:0000313" key="1">
    <source>
        <dbReference type="EMBL" id="KAF4650467.1"/>
    </source>
</evidence>
<dbReference type="Proteomes" id="UP000591131">
    <property type="component" value="Unassembled WGS sequence"/>
</dbReference>
<feature type="non-terminal residue" evidence="1">
    <location>
        <position position="1"/>
    </location>
</feature>
<sequence>MYPPGQEEGVIDDSFSASRGNCALPDTLAPVTCTDVMWERRGQGLRIWLYDGGHVQVKVWKALKSEPKKSGSGLGDDYVSVETNIKGVTMNFDGPTKKVYNHFGKLLPFSLDMMKRVTKAFKLSGPWKFTRQNRFHTANCTAVLSILMNGDVKSDPYWVKKAMNSNEEAFKKKYE</sequence>
<dbReference type="AlphaFoldDB" id="A0A7J6KTV4"/>
<organism evidence="1 2">
    <name type="scientific">Perkinsus chesapeaki</name>
    <name type="common">Clam parasite</name>
    <name type="synonym">Perkinsus andrewsi</name>
    <dbReference type="NCBI Taxonomy" id="330153"/>
    <lineage>
        <taxon>Eukaryota</taxon>
        <taxon>Sar</taxon>
        <taxon>Alveolata</taxon>
        <taxon>Perkinsozoa</taxon>
        <taxon>Perkinsea</taxon>
        <taxon>Perkinsida</taxon>
        <taxon>Perkinsidae</taxon>
        <taxon>Perkinsus</taxon>
    </lineage>
</organism>
<name>A0A7J6KTV4_PERCH</name>
<dbReference type="EMBL" id="JAAPAO010001251">
    <property type="protein sequence ID" value="KAF4650467.1"/>
    <property type="molecule type" value="Genomic_DNA"/>
</dbReference>